<evidence type="ECO:0000256" key="5">
    <source>
        <dbReference type="ARBA" id="ARBA00022618"/>
    </source>
</evidence>
<dbReference type="GO" id="GO:0005634">
    <property type="term" value="C:nucleus"/>
    <property type="evidence" value="ECO:0007669"/>
    <property type="project" value="UniProtKB-SubCell"/>
</dbReference>
<dbReference type="GO" id="GO:0000796">
    <property type="term" value="C:condensin complex"/>
    <property type="evidence" value="ECO:0007669"/>
    <property type="project" value="TreeGrafter"/>
</dbReference>
<dbReference type="PANTHER" id="PTHR14222">
    <property type="entry name" value="CONDENSIN"/>
    <property type="match status" value="1"/>
</dbReference>
<reference evidence="14" key="1">
    <citation type="journal article" date="2020" name="J. Eukaryot. Microbiol.">
        <title>De novo Sequencing, Assembly and Annotation of the Transcriptome for the Free-Living Testate Amoeba Arcella intermedia.</title>
        <authorList>
            <person name="Ribeiro G.M."/>
            <person name="Porfirio-Sousa A.L."/>
            <person name="Maurer-Alcala X.X."/>
            <person name="Katz L.A."/>
            <person name="Lahr D.J.G."/>
        </authorList>
    </citation>
    <scope>NUCLEOTIDE SEQUENCE</scope>
</reference>
<dbReference type="GO" id="GO:0007076">
    <property type="term" value="P:mitotic chromosome condensation"/>
    <property type="evidence" value="ECO:0007669"/>
    <property type="project" value="InterPro"/>
</dbReference>
<evidence type="ECO:0000259" key="12">
    <source>
        <dbReference type="Pfam" id="PF12717"/>
    </source>
</evidence>
<dbReference type="InterPro" id="IPR007673">
    <property type="entry name" value="Condensin_cplx_su1"/>
</dbReference>
<evidence type="ECO:0000256" key="4">
    <source>
        <dbReference type="ARBA" id="ARBA00022454"/>
    </source>
</evidence>
<keyword evidence="4" id="KW-0158">Chromosome</keyword>
<feature type="domain" description="Condensin complex subunit 1 C-terminal" evidence="12">
    <location>
        <begin position="881"/>
        <end position="1042"/>
    </location>
</feature>
<evidence type="ECO:0000256" key="10">
    <source>
        <dbReference type="PIRNR" id="PIRNR017127"/>
    </source>
</evidence>
<comment type="subcellular location">
    <subcellularLocation>
        <location evidence="2">Chromosome</location>
    </subcellularLocation>
    <subcellularLocation>
        <location evidence="1">Nucleus</location>
    </subcellularLocation>
</comment>
<keyword evidence="9 10" id="KW-0131">Cell cycle</keyword>
<dbReference type="InterPro" id="IPR026971">
    <property type="entry name" value="CND1/NCAPD3"/>
</dbReference>
<dbReference type="GO" id="GO:0010032">
    <property type="term" value="P:meiotic chromosome condensation"/>
    <property type="evidence" value="ECO:0007669"/>
    <property type="project" value="TreeGrafter"/>
</dbReference>
<dbReference type="Pfam" id="PF12922">
    <property type="entry name" value="Cnd1_N"/>
    <property type="match status" value="1"/>
</dbReference>
<dbReference type="InterPro" id="IPR016024">
    <property type="entry name" value="ARM-type_fold"/>
</dbReference>
<keyword evidence="6 10" id="KW-0498">Mitosis</keyword>
<feature type="compositionally biased region" description="Basic residues" evidence="11">
    <location>
        <begin position="1206"/>
        <end position="1218"/>
    </location>
</feature>
<sequence length="1322" mass="151423">MANILKNDKNIKSTLGICKKEIFDGLYYLMSEQNLDVDKKNSLFNILLEYGTKLYKLTKDFLADSKTNVNLQSLSQLRNAIRRTCFLLQWLSSREETLFLNISKATVVKGRGKKKKYTITEEISVWGMESHRKKVLHLLNDILRLDLSRLWHNQLPEEPFLKLFSSLVFKMLENTLNATSEIINLISSIIISLGSKYLFNETLTNALVHQILCKQANSMVNVLVDILLSYVEQSENLLLVDIILQEVGKIRPSDMTKDVAAAKNISQFLTLVSEKLPKFVLPSIPVLLAFLDGENYMLRNGVIQLIGNVIKFLGKEENPESSRNSLLDVLLERFHDVTSYTRVQVLKTWAGLAQNKCIPIKYYNQVTASISERLVDKSQQVRKKALQTLEDILEYNPYTPQLKYDRLKKQRERAQIKIEELTGMGISQVLETEEENLTEEVKKIVKLYVYYKECCSFISEIHKSIPLVCELLGSKNVTDVVEAIKYLEACVRFYLDRARVGIRKMLTLIWSKEETVRKAVVDSYVRLYFVPPEELHQKKLQYLYISKNLIELTFSANLGELTSLEELVSSIWEKKIIPLPVVDVLWDIFAQRSKNKPTESRGALMILCMMAKADTNIVKSKLSLILHQGLGEEALKDPGVVKYISIAVQCLSAKNSSKEMNRVAIRYKSDHIIFQKLTEFLKTERVNLELWFPAAEQVINALYSICENPDKILSLIIAELASSIFPNNEANSTAQVLPKISTIILSKLFFILGHTALKQLVYLEDIFNEKKRILLVEEKQKKKKEEDALVEELGNNQIAEQELEKEKLDVEREIIFKNLLGAFVPLIVAVCKNENGQFNDPTLRKSAVLALSKYMCVNSEFCKKHLELLFSILHGSDPPGLRANILICIGDLTIRFANLIQPYTDKIYTCLQDSETRVRKNAMMVLTHLILNDMIKVQGKISLMALGLEDEDKRIEDLAKLFFNELSSKDSGNAIYNILPEAISNLSRVPTLTVDAFRNIMRYLFAFIDKEKQYEVLVEKLCYRFESTKDSLTWKNFAYALSLIPYNEQCLKKFASSFKFVKEALIDNEVFDTFLSIITKYNKGGKSELKTSLEEFEEKIKKYQASFETSEVDRYNSSNKSTALRKKEEAKKQKKKEKAKEEEKKKREKRIIETTTPITIEQLRKEEIELWGNKEEGMDIESEESKSLDLDERETDKQDDDSSSKSTKKKKSTKGHLPKRPDQENDDSASSDPNNSLSKYTKPKADVATAKRKKRKVSDSSSSTSSKRPKKSKISTPKKQSESSGSPLFEPSPYAESPQQTSKRQSSPSQDSFFEHSAKFTD</sequence>
<dbReference type="EMBL" id="GIBP01000089">
    <property type="protein sequence ID" value="NDV29058.1"/>
    <property type="molecule type" value="Transcribed_RNA"/>
</dbReference>
<evidence type="ECO:0000256" key="8">
    <source>
        <dbReference type="ARBA" id="ARBA00023242"/>
    </source>
</evidence>
<dbReference type="PIRSF" id="PIRSF017127">
    <property type="entry name" value="Condensin_D2"/>
    <property type="match status" value="1"/>
</dbReference>
<feature type="region of interest" description="Disordered" evidence="11">
    <location>
        <begin position="1171"/>
        <end position="1322"/>
    </location>
</feature>
<dbReference type="SUPFAM" id="SSF48371">
    <property type="entry name" value="ARM repeat"/>
    <property type="match status" value="1"/>
</dbReference>
<evidence type="ECO:0000256" key="2">
    <source>
        <dbReference type="ARBA" id="ARBA00004286"/>
    </source>
</evidence>
<dbReference type="InterPro" id="IPR024324">
    <property type="entry name" value="Condensin_cplx_su1_N"/>
</dbReference>
<organism evidence="14">
    <name type="scientific">Arcella intermedia</name>
    <dbReference type="NCBI Taxonomy" id="1963864"/>
    <lineage>
        <taxon>Eukaryota</taxon>
        <taxon>Amoebozoa</taxon>
        <taxon>Tubulinea</taxon>
        <taxon>Elardia</taxon>
        <taxon>Arcellinida</taxon>
        <taxon>Sphaerothecina</taxon>
        <taxon>Arcellidae</taxon>
        <taxon>Arcella</taxon>
    </lineage>
</organism>
<feature type="compositionally biased region" description="Basic and acidic residues" evidence="11">
    <location>
        <begin position="1313"/>
        <end position="1322"/>
    </location>
</feature>
<keyword evidence="5 10" id="KW-0132">Cell division</keyword>
<evidence type="ECO:0000256" key="11">
    <source>
        <dbReference type="SAM" id="MobiDB-lite"/>
    </source>
</evidence>
<evidence type="ECO:0000259" key="13">
    <source>
        <dbReference type="Pfam" id="PF12922"/>
    </source>
</evidence>
<feature type="compositionally biased region" description="Basic and acidic residues" evidence="11">
    <location>
        <begin position="1171"/>
        <end position="1203"/>
    </location>
</feature>
<comment type="similarity">
    <text evidence="3 10">Belongs to the CND1 (condensin subunit 1) family.</text>
</comment>
<comment type="function">
    <text evidence="10">Regulatory subunit of the condensin complex, a complex required for conversion of interphase chromatin into mitotic-like condense chromosomes. The condensin complex probably introduces positive supercoils into relaxed DNA in the presence of type I topoisomerases and converts nicked DNA into positive knotted forms in the presence of type II topoisomerases.</text>
</comment>
<protein>
    <submittedName>
        <fullName evidence="14">Uncharacterized protein</fullName>
    </submittedName>
</protein>
<dbReference type="GO" id="GO:0042393">
    <property type="term" value="F:histone binding"/>
    <property type="evidence" value="ECO:0007669"/>
    <property type="project" value="TreeGrafter"/>
</dbReference>
<feature type="domain" description="Condensin complex subunit 1 N-terminal" evidence="13">
    <location>
        <begin position="57"/>
        <end position="179"/>
    </location>
</feature>
<feature type="compositionally biased region" description="Polar residues" evidence="11">
    <location>
        <begin position="1297"/>
        <end position="1312"/>
    </location>
</feature>
<dbReference type="GO" id="GO:0051301">
    <property type="term" value="P:cell division"/>
    <property type="evidence" value="ECO:0007669"/>
    <property type="project" value="UniProtKB-KW"/>
</dbReference>
<dbReference type="Pfam" id="PF12717">
    <property type="entry name" value="Cnd1"/>
    <property type="match status" value="1"/>
</dbReference>
<evidence type="ECO:0000256" key="9">
    <source>
        <dbReference type="ARBA" id="ARBA00023306"/>
    </source>
</evidence>
<evidence type="ECO:0000256" key="1">
    <source>
        <dbReference type="ARBA" id="ARBA00004123"/>
    </source>
</evidence>
<keyword evidence="8" id="KW-0539">Nucleus</keyword>
<dbReference type="InterPro" id="IPR032682">
    <property type="entry name" value="Cnd1_C"/>
</dbReference>
<proteinExistence type="inferred from homology"/>
<dbReference type="PANTHER" id="PTHR14222:SF2">
    <property type="entry name" value="CONDENSIN COMPLEX SUBUNIT 1"/>
    <property type="match status" value="1"/>
</dbReference>
<name>A0A6B2KWU1_9EUKA</name>
<dbReference type="Gene3D" id="1.25.10.10">
    <property type="entry name" value="Leucine-rich Repeat Variant"/>
    <property type="match status" value="2"/>
</dbReference>
<keyword evidence="7 10" id="KW-0226">DNA condensation</keyword>
<feature type="region of interest" description="Disordered" evidence="11">
    <location>
        <begin position="1114"/>
        <end position="1148"/>
    </location>
</feature>
<evidence type="ECO:0000313" key="14">
    <source>
        <dbReference type="EMBL" id="NDV29058.1"/>
    </source>
</evidence>
<evidence type="ECO:0000256" key="3">
    <source>
        <dbReference type="ARBA" id="ARBA00009606"/>
    </source>
</evidence>
<dbReference type="InterPro" id="IPR011989">
    <property type="entry name" value="ARM-like"/>
</dbReference>
<evidence type="ECO:0000256" key="6">
    <source>
        <dbReference type="ARBA" id="ARBA00022776"/>
    </source>
</evidence>
<evidence type="ECO:0000256" key="7">
    <source>
        <dbReference type="ARBA" id="ARBA00023067"/>
    </source>
</evidence>
<accession>A0A6B2KWU1</accession>
<dbReference type="GO" id="GO:0000779">
    <property type="term" value="C:condensed chromosome, centromeric region"/>
    <property type="evidence" value="ECO:0007669"/>
    <property type="project" value="TreeGrafter"/>
</dbReference>